<evidence type="ECO:0000313" key="3">
    <source>
        <dbReference type="EMBL" id="KAG5182192.1"/>
    </source>
</evidence>
<dbReference type="Proteomes" id="UP000664859">
    <property type="component" value="Unassembled WGS sequence"/>
</dbReference>
<accession>A0A835YV19</accession>
<evidence type="ECO:0000313" key="4">
    <source>
        <dbReference type="Proteomes" id="UP000664859"/>
    </source>
</evidence>
<organism evidence="3 4">
    <name type="scientific">Tribonema minus</name>
    <dbReference type="NCBI Taxonomy" id="303371"/>
    <lineage>
        <taxon>Eukaryota</taxon>
        <taxon>Sar</taxon>
        <taxon>Stramenopiles</taxon>
        <taxon>Ochrophyta</taxon>
        <taxon>PX clade</taxon>
        <taxon>Xanthophyceae</taxon>
        <taxon>Tribonematales</taxon>
        <taxon>Tribonemataceae</taxon>
        <taxon>Tribonema</taxon>
    </lineage>
</organism>
<dbReference type="InterPro" id="IPR036504">
    <property type="entry name" value="CGI121/TPRKB_sf"/>
</dbReference>
<comment type="caution">
    <text evidence="3">The sequence shown here is derived from an EMBL/GenBank/DDBJ whole genome shotgun (WGS) entry which is preliminary data.</text>
</comment>
<protein>
    <submittedName>
        <fullName evidence="3">Uncharacterized protein</fullName>
    </submittedName>
</protein>
<dbReference type="Gene3D" id="3.30.2380.10">
    <property type="entry name" value="CGI121/TPRKB"/>
    <property type="match status" value="1"/>
</dbReference>
<gene>
    <name evidence="3" type="ORF">JKP88DRAFT_221257</name>
</gene>
<evidence type="ECO:0000256" key="1">
    <source>
        <dbReference type="ARBA" id="ARBA00005546"/>
    </source>
</evidence>
<keyword evidence="4" id="KW-1185">Reference proteome</keyword>
<keyword evidence="2" id="KW-0539">Nucleus</keyword>
<reference evidence="3" key="1">
    <citation type="submission" date="2021-02" db="EMBL/GenBank/DDBJ databases">
        <title>First Annotated Genome of the Yellow-green Alga Tribonema minus.</title>
        <authorList>
            <person name="Mahan K.M."/>
        </authorList>
    </citation>
    <scope>NUCLEOTIDE SEQUENCE</scope>
    <source>
        <strain evidence="3">UTEX B ZZ1240</strain>
    </source>
</reference>
<dbReference type="AlphaFoldDB" id="A0A835YV19"/>
<proteinExistence type="inferred from homology"/>
<dbReference type="InterPro" id="IPR013926">
    <property type="entry name" value="CGI121/TPRKB"/>
</dbReference>
<name>A0A835YV19_9STRA</name>
<dbReference type="Pfam" id="PF08617">
    <property type="entry name" value="CGI-121"/>
    <property type="match status" value="1"/>
</dbReference>
<dbReference type="EMBL" id="JAFCMP010000257">
    <property type="protein sequence ID" value="KAG5182192.1"/>
    <property type="molecule type" value="Genomic_DNA"/>
</dbReference>
<sequence length="175" mass="19270">MIWTALLRGARSLPPELIAQHRKRVLLLDPRSIISSLQLHIAAATSIHRQAAGLLRTTTLATDLLGCLCLSRKESIQKQMTYSQEHSTDLLIVAPEETDETAFQQLLQGISGERWVPLSELDDDITMPANGVLMDHPKVQWLLQLNKLKGADVLGGGVKGLEHAIVTLMAAKDHM</sequence>
<comment type="similarity">
    <text evidence="1 2">Belongs to the CGI121/TPRKB family.</text>
</comment>
<evidence type="ECO:0000256" key="2">
    <source>
        <dbReference type="RuleBase" id="RU004398"/>
    </source>
</evidence>